<gene>
    <name evidence="9" type="ORF">CLV78_105190</name>
</gene>
<evidence type="ECO:0000256" key="6">
    <source>
        <dbReference type="ARBA" id="ARBA00023136"/>
    </source>
</evidence>
<keyword evidence="7" id="KW-0813">Transport</keyword>
<protein>
    <submittedName>
        <fullName evidence="9">Outer membrane transport energization protein ExbD</fullName>
    </submittedName>
</protein>
<dbReference type="EMBL" id="PVTD01000005">
    <property type="protein sequence ID" value="PRY23138.1"/>
    <property type="molecule type" value="Genomic_DNA"/>
</dbReference>
<evidence type="ECO:0000313" key="9">
    <source>
        <dbReference type="EMBL" id="PRY23138.1"/>
    </source>
</evidence>
<keyword evidence="4 7" id="KW-0812">Transmembrane</keyword>
<keyword evidence="6 8" id="KW-0472">Membrane</keyword>
<evidence type="ECO:0000256" key="5">
    <source>
        <dbReference type="ARBA" id="ARBA00022989"/>
    </source>
</evidence>
<feature type="transmembrane region" description="Helical" evidence="8">
    <location>
        <begin position="12"/>
        <end position="30"/>
    </location>
</feature>
<keyword evidence="10" id="KW-1185">Reference proteome</keyword>
<accession>A0A2T0RPN8</accession>
<dbReference type="RefSeq" id="WP_106205445.1">
    <property type="nucleotide sequence ID" value="NZ_PVTD01000005.1"/>
</dbReference>
<keyword evidence="3" id="KW-1003">Cell membrane</keyword>
<dbReference type="Proteomes" id="UP000239480">
    <property type="component" value="Unassembled WGS sequence"/>
</dbReference>
<name>A0A2T0RPN8_9RHOB</name>
<organism evidence="9 10">
    <name type="scientific">Aliiruegeria haliotis</name>
    <dbReference type="NCBI Taxonomy" id="1280846"/>
    <lineage>
        <taxon>Bacteria</taxon>
        <taxon>Pseudomonadati</taxon>
        <taxon>Pseudomonadota</taxon>
        <taxon>Alphaproteobacteria</taxon>
        <taxon>Rhodobacterales</taxon>
        <taxon>Roseobacteraceae</taxon>
        <taxon>Aliiruegeria</taxon>
    </lineage>
</organism>
<dbReference type="AlphaFoldDB" id="A0A2T0RPN8"/>
<reference evidence="9 10" key="1">
    <citation type="submission" date="2018-03" db="EMBL/GenBank/DDBJ databases">
        <title>Genomic Encyclopedia of Archaeal and Bacterial Type Strains, Phase II (KMG-II): from individual species to whole genera.</title>
        <authorList>
            <person name="Goeker M."/>
        </authorList>
    </citation>
    <scope>NUCLEOTIDE SEQUENCE [LARGE SCALE GENOMIC DNA]</scope>
    <source>
        <strain evidence="9 10">DSM 29328</strain>
    </source>
</reference>
<evidence type="ECO:0000256" key="2">
    <source>
        <dbReference type="ARBA" id="ARBA00005811"/>
    </source>
</evidence>
<comment type="subcellular location">
    <subcellularLocation>
        <location evidence="1">Cell membrane</location>
        <topology evidence="1">Single-pass membrane protein</topology>
    </subcellularLocation>
    <subcellularLocation>
        <location evidence="7">Cell membrane</location>
        <topology evidence="7">Single-pass type II membrane protein</topology>
    </subcellularLocation>
</comment>
<dbReference type="OrthoDB" id="7865449at2"/>
<dbReference type="InterPro" id="IPR003400">
    <property type="entry name" value="ExbD"/>
</dbReference>
<dbReference type="GO" id="GO:0015031">
    <property type="term" value="P:protein transport"/>
    <property type="evidence" value="ECO:0007669"/>
    <property type="project" value="UniProtKB-KW"/>
</dbReference>
<evidence type="ECO:0000313" key="10">
    <source>
        <dbReference type="Proteomes" id="UP000239480"/>
    </source>
</evidence>
<evidence type="ECO:0000256" key="8">
    <source>
        <dbReference type="SAM" id="Phobius"/>
    </source>
</evidence>
<evidence type="ECO:0000256" key="3">
    <source>
        <dbReference type="ARBA" id="ARBA00022475"/>
    </source>
</evidence>
<evidence type="ECO:0000256" key="7">
    <source>
        <dbReference type="RuleBase" id="RU003879"/>
    </source>
</evidence>
<keyword evidence="5 8" id="KW-1133">Transmembrane helix</keyword>
<evidence type="ECO:0000256" key="4">
    <source>
        <dbReference type="ARBA" id="ARBA00022692"/>
    </source>
</evidence>
<keyword evidence="7" id="KW-0653">Protein transport</keyword>
<dbReference type="GO" id="GO:0005886">
    <property type="term" value="C:plasma membrane"/>
    <property type="evidence" value="ECO:0007669"/>
    <property type="project" value="UniProtKB-SubCell"/>
</dbReference>
<evidence type="ECO:0000256" key="1">
    <source>
        <dbReference type="ARBA" id="ARBA00004162"/>
    </source>
</evidence>
<dbReference type="GO" id="GO:0022857">
    <property type="term" value="F:transmembrane transporter activity"/>
    <property type="evidence" value="ECO:0007669"/>
    <property type="project" value="InterPro"/>
</dbReference>
<comment type="caution">
    <text evidence="9">The sequence shown here is derived from an EMBL/GenBank/DDBJ whole genome shotgun (WGS) entry which is preliminary data.</text>
</comment>
<comment type="similarity">
    <text evidence="2 7">Belongs to the ExbD/TolR family.</text>
</comment>
<proteinExistence type="inferred from homology"/>
<sequence length="121" mass="12923">MANRAPFTRRRVALTPLIDVIFLLLLFFMLSSTFAKFGEIELSAAVAGTGAAGEPTERAFLQLGGARLVLNGADVSLNELARTVQPGQLLVSLDDDTSAQRLADLLVQLRGVEGVNVLVLE</sequence>
<dbReference type="Pfam" id="PF02472">
    <property type="entry name" value="ExbD"/>
    <property type="match status" value="1"/>
</dbReference>